<feature type="binding site" evidence="9">
    <location>
        <position position="201"/>
    </location>
    <ligand>
        <name>ATP</name>
        <dbReference type="ChEBI" id="CHEBI:30616"/>
    </ligand>
</feature>
<comment type="pathway">
    <text evidence="9">Carbohydrate degradation; glycolysis; pyruvate from D-glyceraldehyde 3-phosphate: step 2/5.</text>
</comment>
<evidence type="ECO:0000313" key="12">
    <source>
        <dbReference type="Proteomes" id="UP001596456"/>
    </source>
</evidence>
<evidence type="ECO:0000256" key="6">
    <source>
        <dbReference type="ARBA" id="ARBA00022741"/>
    </source>
</evidence>
<feature type="binding site" evidence="9">
    <location>
        <begin position="59"/>
        <end position="62"/>
    </location>
    <ligand>
        <name>substrate</name>
    </ligand>
</feature>
<evidence type="ECO:0000256" key="3">
    <source>
        <dbReference type="ARBA" id="ARBA00011245"/>
    </source>
</evidence>
<dbReference type="PRINTS" id="PR00477">
    <property type="entry name" value="PHGLYCKINASE"/>
</dbReference>
<feature type="binding site" evidence="9">
    <location>
        <position position="36"/>
    </location>
    <ligand>
        <name>substrate</name>
    </ligand>
</feature>
<dbReference type="InterPro" id="IPR015824">
    <property type="entry name" value="Phosphoglycerate_kinase_N"/>
</dbReference>
<sequence length="396" mass="41070">MAFKTLDDLSVAGKTVLVRGDLNVPVQDGQVSDTTRLDRLAPTLKELAGKGAKVVVLSHFGRPKGGPDAKNSLRQVVPALEAALGLPVAFAEDCVGESARAAIAAIQPGQVVLLENTRFHAGEEKNDPELARQMAALGDIYVNDAFSAAHRAHASTEGIAHLLPSAAGRLMQAELEALGKALARPERPVMAVVGGAKISTKLDLLLNMVTKVDMLVLGGGMANTFLFAQGRPVGKSLAEKDMADQARAIMEKAAASGCEILLPRDGSMAKEFKADAPHRVVPVEQIAEDEMMLDVGPATVEFVGLKLQGAKTVVWNGPMGAFEIRPFDSGTNAVAGLVAALTGDGRVLSVAGGGDTVAALEQAGVAGRFSYISTAGGAFLEWLEGKELPGVKALGA</sequence>
<organism evidence="11 12">
    <name type="scientific">Rhodocista pekingensis</name>
    <dbReference type="NCBI Taxonomy" id="201185"/>
    <lineage>
        <taxon>Bacteria</taxon>
        <taxon>Pseudomonadati</taxon>
        <taxon>Pseudomonadota</taxon>
        <taxon>Alphaproteobacteria</taxon>
        <taxon>Rhodospirillales</taxon>
        <taxon>Azospirillaceae</taxon>
        <taxon>Rhodocista</taxon>
    </lineage>
</organism>
<comment type="caution">
    <text evidence="9">Lacks conserved residue(s) required for the propagation of feature annotation.</text>
</comment>
<dbReference type="InterPro" id="IPR036043">
    <property type="entry name" value="Phosphoglycerate_kinase_sf"/>
</dbReference>
<dbReference type="PANTHER" id="PTHR11406">
    <property type="entry name" value="PHOSPHOGLYCERATE KINASE"/>
    <property type="match status" value="1"/>
</dbReference>
<dbReference type="Proteomes" id="UP001596456">
    <property type="component" value="Unassembled WGS sequence"/>
</dbReference>
<evidence type="ECO:0000256" key="9">
    <source>
        <dbReference type="HAMAP-Rule" id="MF_00145"/>
    </source>
</evidence>
<accession>A0ABW2KS69</accession>
<dbReference type="PIRSF" id="PIRSF000724">
    <property type="entry name" value="Pgk"/>
    <property type="match status" value="1"/>
</dbReference>
<reference evidence="12" key="1">
    <citation type="journal article" date="2019" name="Int. J. Syst. Evol. Microbiol.">
        <title>The Global Catalogue of Microorganisms (GCM) 10K type strain sequencing project: providing services to taxonomists for standard genome sequencing and annotation.</title>
        <authorList>
            <consortium name="The Broad Institute Genomics Platform"/>
            <consortium name="The Broad Institute Genome Sequencing Center for Infectious Disease"/>
            <person name="Wu L."/>
            <person name="Ma J."/>
        </authorList>
    </citation>
    <scope>NUCLEOTIDE SEQUENCE [LARGE SCALE GENOMIC DNA]</scope>
    <source>
        <strain evidence="12">CGMCC 1.16275</strain>
    </source>
</reference>
<dbReference type="EMBL" id="JBHTCM010000007">
    <property type="protein sequence ID" value="MFC7332778.1"/>
    <property type="molecule type" value="Genomic_DNA"/>
</dbReference>
<keyword evidence="9" id="KW-0963">Cytoplasm</keyword>
<feature type="binding site" evidence="9">
    <location>
        <position position="323"/>
    </location>
    <ligand>
        <name>ATP</name>
        <dbReference type="ChEBI" id="CHEBI:30616"/>
    </ligand>
</feature>
<keyword evidence="12" id="KW-1185">Reference proteome</keyword>
<proteinExistence type="inferred from homology"/>
<comment type="subunit">
    <text evidence="3 9">Monomer.</text>
</comment>
<comment type="similarity">
    <text evidence="2 9 10">Belongs to the phosphoglycerate kinase family.</text>
</comment>
<keyword evidence="9" id="KW-0324">Glycolysis</keyword>
<keyword evidence="7 9" id="KW-0418">Kinase</keyword>
<comment type="catalytic activity">
    <reaction evidence="1 9 10">
        <text>(2R)-3-phosphoglycerate + ATP = (2R)-3-phospho-glyceroyl phosphate + ADP</text>
        <dbReference type="Rhea" id="RHEA:14801"/>
        <dbReference type="ChEBI" id="CHEBI:30616"/>
        <dbReference type="ChEBI" id="CHEBI:57604"/>
        <dbReference type="ChEBI" id="CHEBI:58272"/>
        <dbReference type="ChEBI" id="CHEBI:456216"/>
        <dbReference type="EC" id="2.7.2.3"/>
    </reaction>
</comment>
<dbReference type="PANTHER" id="PTHR11406:SF23">
    <property type="entry name" value="PHOSPHOGLYCERATE KINASE 1, CHLOROPLASTIC-RELATED"/>
    <property type="match status" value="1"/>
</dbReference>
<gene>
    <name evidence="9" type="primary">pgk</name>
    <name evidence="11" type="ORF">ACFQPS_06355</name>
</gene>
<feature type="binding site" evidence="9">
    <location>
        <position position="151"/>
    </location>
    <ligand>
        <name>substrate</name>
    </ligand>
</feature>
<dbReference type="SUPFAM" id="SSF53748">
    <property type="entry name" value="Phosphoglycerate kinase"/>
    <property type="match status" value="1"/>
</dbReference>
<evidence type="ECO:0000313" key="11">
    <source>
        <dbReference type="EMBL" id="MFC7332778.1"/>
    </source>
</evidence>
<feature type="binding site" evidence="9">
    <location>
        <position position="118"/>
    </location>
    <ligand>
        <name>substrate</name>
    </ligand>
</feature>
<dbReference type="InterPro" id="IPR001576">
    <property type="entry name" value="Phosphoglycerate_kinase"/>
</dbReference>
<keyword evidence="8 9" id="KW-0067">ATP-binding</keyword>
<evidence type="ECO:0000256" key="5">
    <source>
        <dbReference type="ARBA" id="ARBA00022679"/>
    </source>
</evidence>
<evidence type="ECO:0000256" key="2">
    <source>
        <dbReference type="ARBA" id="ARBA00008982"/>
    </source>
</evidence>
<dbReference type="GO" id="GO:0016301">
    <property type="term" value="F:kinase activity"/>
    <property type="evidence" value="ECO:0007669"/>
    <property type="project" value="UniProtKB-KW"/>
</dbReference>
<protein>
    <recommendedName>
        <fullName evidence="4 9">Phosphoglycerate kinase</fullName>
        <ecNumber evidence="4 9">2.7.2.3</ecNumber>
    </recommendedName>
</protein>
<keyword evidence="6 9" id="KW-0547">Nucleotide-binding</keyword>
<keyword evidence="5 9" id="KW-0808">Transferase</keyword>
<name>A0ABW2KS69_9PROT</name>
<dbReference type="InterPro" id="IPR015911">
    <property type="entry name" value="Phosphoglycerate_kinase_CS"/>
</dbReference>
<evidence type="ECO:0000256" key="10">
    <source>
        <dbReference type="RuleBase" id="RU000532"/>
    </source>
</evidence>
<dbReference type="PROSITE" id="PS00111">
    <property type="entry name" value="PGLYCERATE_KINASE"/>
    <property type="match status" value="1"/>
</dbReference>
<evidence type="ECO:0000256" key="8">
    <source>
        <dbReference type="ARBA" id="ARBA00022840"/>
    </source>
</evidence>
<comment type="subcellular location">
    <subcellularLocation>
        <location evidence="9">Cytoplasm</location>
    </subcellularLocation>
</comment>
<evidence type="ECO:0000256" key="7">
    <source>
        <dbReference type="ARBA" id="ARBA00022777"/>
    </source>
</evidence>
<feature type="binding site" evidence="9">
    <location>
        <begin position="21"/>
        <end position="23"/>
    </location>
    <ligand>
        <name>substrate</name>
    </ligand>
</feature>
<dbReference type="HAMAP" id="MF_00145">
    <property type="entry name" value="Phosphoglyc_kinase"/>
    <property type="match status" value="1"/>
</dbReference>
<evidence type="ECO:0000256" key="1">
    <source>
        <dbReference type="ARBA" id="ARBA00000642"/>
    </source>
</evidence>
<dbReference type="RefSeq" id="WP_377357433.1">
    <property type="nucleotide sequence ID" value="NZ_JBHTCM010000007.1"/>
</dbReference>
<feature type="binding site" evidence="9">
    <location>
        <begin position="353"/>
        <end position="356"/>
    </location>
    <ligand>
        <name>ATP</name>
        <dbReference type="ChEBI" id="CHEBI:30616"/>
    </ligand>
</feature>
<comment type="caution">
    <text evidence="11">The sequence shown here is derived from an EMBL/GenBank/DDBJ whole genome shotgun (WGS) entry which is preliminary data.</text>
</comment>
<dbReference type="EC" id="2.7.2.3" evidence="4 9"/>
<evidence type="ECO:0000256" key="4">
    <source>
        <dbReference type="ARBA" id="ARBA00013061"/>
    </source>
</evidence>
<dbReference type="Gene3D" id="3.40.50.1260">
    <property type="entry name" value="Phosphoglycerate kinase, N-terminal domain"/>
    <property type="match status" value="2"/>
</dbReference>
<dbReference type="Pfam" id="PF00162">
    <property type="entry name" value="PGK"/>
    <property type="match status" value="1"/>
</dbReference>